<name>A0A291REY3_9NOCA</name>
<evidence type="ECO:0000313" key="2">
    <source>
        <dbReference type="Proteomes" id="UP000221961"/>
    </source>
</evidence>
<dbReference type="EMBL" id="CP023778">
    <property type="protein sequence ID" value="ATL65869.1"/>
    <property type="molecule type" value="Genomic_DNA"/>
</dbReference>
<dbReference type="Proteomes" id="UP000221961">
    <property type="component" value="Chromosome"/>
</dbReference>
<evidence type="ECO:0000313" key="1">
    <source>
        <dbReference type="EMBL" id="ATL65869.1"/>
    </source>
</evidence>
<gene>
    <name evidence="1" type="ORF">CRH09_06215</name>
</gene>
<dbReference type="AlphaFoldDB" id="A0A291REY3"/>
<dbReference type="KEGG" id="ntp:CRH09_06215"/>
<protein>
    <submittedName>
        <fullName evidence="1">Uncharacterized protein</fullName>
    </submittedName>
</protein>
<organism evidence="1 2">
    <name type="scientific">Nocardia terpenica</name>
    <dbReference type="NCBI Taxonomy" id="455432"/>
    <lineage>
        <taxon>Bacteria</taxon>
        <taxon>Bacillati</taxon>
        <taxon>Actinomycetota</taxon>
        <taxon>Actinomycetes</taxon>
        <taxon>Mycobacteriales</taxon>
        <taxon>Nocardiaceae</taxon>
        <taxon>Nocardia</taxon>
    </lineage>
</organism>
<sequence length="274" mass="28929">MRVEVMGDMDDDEPREAIRSAWGSLAGFAGRYRGLGYGPLADRLGAGGPPRGPLTGAPLILDIQFGGYPQAAEVFHFAVRNLRALTLVILPAGTHQRVVSTVSRQLTDVGRQGASVVTGADIGVIASVTDGPSMVRWLGLRQPSTLSQTLRSMPELADKLAVTQFAGKTVGGQHVFGRDLRAARHVLEASNEPLLVGNHPVGLTAAYAAAQQLPFVDFSRQAVGVGPDGSVTAAPGGYPAWVTTNIDQTGFHYWWSGQLLALTGPPIGDYQQHG</sequence>
<accession>A0A291REY3</accession>
<reference evidence="1 2" key="1">
    <citation type="submission" date="2017-10" db="EMBL/GenBank/DDBJ databases">
        <title>Comparative genomics between pathogenic Norcardia.</title>
        <authorList>
            <person name="Zeng L."/>
        </authorList>
    </citation>
    <scope>NUCLEOTIDE SEQUENCE [LARGE SCALE GENOMIC DNA]</scope>
    <source>
        <strain evidence="1 2">NC_YFY_NT001</strain>
    </source>
</reference>
<proteinExistence type="predicted"/>